<dbReference type="Pfam" id="PF02518">
    <property type="entry name" value="HATPase_c"/>
    <property type="match status" value="1"/>
</dbReference>
<accession>A0ABN2U076</accession>
<dbReference type="InterPro" id="IPR005467">
    <property type="entry name" value="His_kinase_dom"/>
</dbReference>
<reference evidence="14 15" key="1">
    <citation type="journal article" date="2019" name="Int. J. Syst. Evol. Microbiol.">
        <title>The Global Catalogue of Microorganisms (GCM) 10K type strain sequencing project: providing services to taxonomists for standard genome sequencing and annotation.</title>
        <authorList>
            <consortium name="The Broad Institute Genomics Platform"/>
            <consortium name="The Broad Institute Genome Sequencing Center for Infectious Disease"/>
            <person name="Wu L."/>
            <person name="Ma J."/>
        </authorList>
    </citation>
    <scope>NUCLEOTIDE SEQUENCE [LARGE SCALE GENOMIC DNA]</scope>
    <source>
        <strain evidence="14 15">JCM 14283</strain>
    </source>
</reference>
<dbReference type="PANTHER" id="PTHR45436:SF5">
    <property type="entry name" value="SENSOR HISTIDINE KINASE TRCS"/>
    <property type="match status" value="1"/>
</dbReference>
<dbReference type="PANTHER" id="PTHR45436">
    <property type="entry name" value="SENSOR HISTIDINE KINASE YKOH"/>
    <property type="match status" value="1"/>
</dbReference>
<dbReference type="GO" id="GO:0016301">
    <property type="term" value="F:kinase activity"/>
    <property type="evidence" value="ECO:0007669"/>
    <property type="project" value="UniProtKB-KW"/>
</dbReference>
<keyword evidence="7 14" id="KW-0418">Kinase</keyword>
<dbReference type="SUPFAM" id="SSF158472">
    <property type="entry name" value="HAMP domain-like"/>
    <property type="match status" value="1"/>
</dbReference>
<sequence>MTPNRSTASLVTRLTVAQVLVIAAGSVTLAVTGALVAPGLFRTHLAEAGHVEPTVRRHVEEAFVSSVLLSLAVATLAALLAAGILSWLLVRRIAAPVRQLAAAADAVAVGRYDVSVPTMAFGRELEQLSRAFGHMAHRLADTDAARTRMLADLTHELRTPLATLTAYIDGVEDGVIAADEAAWSTMRSQVDRLRRLATDMRQVTDAQEGLDLNLRSLDPVRLAHDAVAAAAPRYTAKHVDLRYQGPARTTPVTGDPDRLSQVLANLLDNALRHTPSGGHVQLQLAQAGSRLTLAVTDDGEGLPADQVEAVFERFHRADTARAGHDGGSGLGLTIARAIVHGHGGTLTAASHGPGLGATFTISLPLR</sequence>
<feature type="transmembrane region" description="Helical" evidence="11">
    <location>
        <begin position="62"/>
        <end position="90"/>
    </location>
</feature>
<dbReference type="Gene3D" id="6.10.340.10">
    <property type="match status" value="1"/>
</dbReference>
<evidence type="ECO:0000256" key="8">
    <source>
        <dbReference type="ARBA" id="ARBA00022989"/>
    </source>
</evidence>
<gene>
    <name evidence="14" type="ORF">GCM10009740_13990</name>
</gene>
<dbReference type="CDD" id="cd00082">
    <property type="entry name" value="HisKA"/>
    <property type="match status" value="1"/>
</dbReference>
<keyword evidence="8 11" id="KW-1133">Transmembrane helix</keyword>
<feature type="domain" description="HAMP" evidence="13">
    <location>
        <begin position="91"/>
        <end position="144"/>
    </location>
</feature>
<evidence type="ECO:0000256" key="6">
    <source>
        <dbReference type="ARBA" id="ARBA00022692"/>
    </source>
</evidence>
<evidence type="ECO:0000256" key="1">
    <source>
        <dbReference type="ARBA" id="ARBA00000085"/>
    </source>
</evidence>
<dbReference type="InterPro" id="IPR036097">
    <property type="entry name" value="HisK_dim/P_sf"/>
</dbReference>
<evidence type="ECO:0000256" key="2">
    <source>
        <dbReference type="ARBA" id="ARBA00004236"/>
    </source>
</evidence>
<dbReference type="InterPro" id="IPR003660">
    <property type="entry name" value="HAMP_dom"/>
</dbReference>
<dbReference type="InterPro" id="IPR036890">
    <property type="entry name" value="HATPase_C_sf"/>
</dbReference>
<evidence type="ECO:0000259" key="13">
    <source>
        <dbReference type="PROSITE" id="PS50885"/>
    </source>
</evidence>
<evidence type="ECO:0000256" key="7">
    <source>
        <dbReference type="ARBA" id="ARBA00022777"/>
    </source>
</evidence>
<keyword evidence="10 11" id="KW-0472">Membrane</keyword>
<dbReference type="SMART" id="SM00388">
    <property type="entry name" value="HisKA"/>
    <property type="match status" value="1"/>
</dbReference>
<evidence type="ECO:0000256" key="4">
    <source>
        <dbReference type="ARBA" id="ARBA00022553"/>
    </source>
</evidence>
<protein>
    <recommendedName>
        <fullName evidence="3">histidine kinase</fullName>
        <ecNumber evidence="3">2.7.13.3</ecNumber>
    </recommendedName>
</protein>
<feature type="transmembrane region" description="Helical" evidence="11">
    <location>
        <begin position="20"/>
        <end position="41"/>
    </location>
</feature>
<name>A0ABN2U076_9MICO</name>
<dbReference type="CDD" id="cd00075">
    <property type="entry name" value="HATPase"/>
    <property type="match status" value="1"/>
</dbReference>
<dbReference type="Gene3D" id="1.10.287.130">
    <property type="match status" value="1"/>
</dbReference>
<keyword evidence="6 11" id="KW-0812">Transmembrane</keyword>
<dbReference type="SMART" id="SM00387">
    <property type="entry name" value="HATPase_c"/>
    <property type="match status" value="1"/>
</dbReference>
<dbReference type="InterPro" id="IPR050428">
    <property type="entry name" value="TCS_sensor_his_kinase"/>
</dbReference>
<dbReference type="EMBL" id="BAAANB010000003">
    <property type="protein sequence ID" value="GAA2025542.1"/>
    <property type="molecule type" value="Genomic_DNA"/>
</dbReference>
<evidence type="ECO:0000256" key="9">
    <source>
        <dbReference type="ARBA" id="ARBA00023012"/>
    </source>
</evidence>
<evidence type="ECO:0000259" key="12">
    <source>
        <dbReference type="PROSITE" id="PS50109"/>
    </source>
</evidence>
<evidence type="ECO:0000256" key="11">
    <source>
        <dbReference type="SAM" id="Phobius"/>
    </source>
</evidence>
<proteinExistence type="predicted"/>
<comment type="catalytic activity">
    <reaction evidence="1">
        <text>ATP + protein L-histidine = ADP + protein N-phospho-L-histidine.</text>
        <dbReference type="EC" id="2.7.13.3"/>
    </reaction>
</comment>
<feature type="domain" description="Histidine kinase" evidence="12">
    <location>
        <begin position="152"/>
        <end position="366"/>
    </location>
</feature>
<dbReference type="Pfam" id="PF00672">
    <property type="entry name" value="HAMP"/>
    <property type="match status" value="1"/>
</dbReference>
<dbReference type="PRINTS" id="PR00344">
    <property type="entry name" value="BCTRLSENSOR"/>
</dbReference>
<evidence type="ECO:0000256" key="10">
    <source>
        <dbReference type="ARBA" id="ARBA00023136"/>
    </source>
</evidence>
<dbReference type="Proteomes" id="UP001501285">
    <property type="component" value="Unassembled WGS sequence"/>
</dbReference>
<dbReference type="SMART" id="SM00304">
    <property type="entry name" value="HAMP"/>
    <property type="match status" value="1"/>
</dbReference>
<dbReference type="InterPro" id="IPR003594">
    <property type="entry name" value="HATPase_dom"/>
</dbReference>
<evidence type="ECO:0000313" key="14">
    <source>
        <dbReference type="EMBL" id="GAA2025542.1"/>
    </source>
</evidence>
<dbReference type="InterPro" id="IPR003661">
    <property type="entry name" value="HisK_dim/P_dom"/>
</dbReference>
<dbReference type="PROSITE" id="PS50109">
    <property type="entry name" value="HIS_KIN"/>
    <property type="match status" value="1"/>
</dbReference>
<dbReference type="CDD" id="cd06225">
    <property type="entry name" value="HAMP"/>
    <property type="match status" value="1"/>
</dbReference>
<dbReference type="PROSITE" id="PS50885">
    <property type="entry name" value="HAMP"/>
    <property type="match status" value="1"/>
</dbReference>
<dbReference type="SUPFAM" id="SSF55874">
    <property type="entry name" value="ATPase domain of HSP90 chaperone/DNA topoisomerase II/histidine kinase"/>
    <property type="match status" value="1"/>
</dbReference>
<dbReference type="Gene3D" id="3.30.565.10">
    <property type="entry name" value="Histidine kinase-like ATPase, C-terminal domain"/>
    <property type="match status" value="1"/>
</dbReference>
<dbReference type="InterPro" id="IPR004358">
    <property type="entry name" value="Sig_transdc_His_kin-like_C"/>
</dbReference>
<evidence type="ECO:0000313" key="15">
    <source>
        <dbReference type="Proteomes" id="UP001501285"/>
    </source>
</evidence>
<keyword evidence="5" id="KW-0808">Transferase</keyword>
<keyword evidence="4" id="KW-0597">Phosphoprotein</keyword>
<evidence type="ECO:0000256" key="5">
    <source>
        <dbReference type="ARBA" id="ARBA00022679"/>
    </source>
</evidence>
<comment type="caution">
    <text evidence="14">The sequence shown here is derived from an EMBL/GenBank/DDBJ whole genome shotgun (WGS) entry which is preliminary data.</text>
</comment>
<keyword evidence="9" id="KW-0902">Two-component regulatory system</keyword>
<dbReference type="SUPFAM" id="SSF47384">
    <property type="entry name" value="Homodimeric domain of signal transducing histidine kinase"/>
    <property type="match status" value="1"/>
</dbReference>
<dbReference type="EC" id="2.7.13.3" evidence="3"/>
<evidence type="ECO:0000256" key="3">
    <source>
        <dbReference type="ARBA" id="ARBA00012438"/>
    </source>
</evidence>
<organism evidence="14 15">
    <name type="scientific">Terrabacter terrae</name>
    <dbReference type="NCBI Taxonomy" id="318434"/>
    <lineage>
        <taxon>Bacteria</taxon>
        <taxon>Bacillati</taxon>
        <taxon>Actinomycetota</taxon>
        <taxon>Actinomycetes</taxon>
        <taxon>Micrococcales</taxon>
        <taxon>Intrasporangiaceae</taxon>
        <taxon>Terrabacter</taxon>
    </lineage>
</organism>
<comment type="subcellular location">
    <subcellularLocation>
        <location evidence="2">Cell membrane</location>
    </subcellularLocation>
</comment>
<dbReference type="Pfam" id="PF00512">
    <property type="entry name" value="HisKA"/>
    <property type="match status" value="1"/>
</dbReference>
<keyword evidence="15" id="KW-1185">Reference proteome</keyword>